<dbReference type="GO" id="GO:0005524">
    <property type="term" value="F:ATP binding"/>
    <property type="evidence" value="ECO:0007669"/>
    <property type="project" value="UniProtKB-UniRule"/>
</dbReference>
<dbReference type="Pfam" id="PF07478">
    <property type="entry name" value="Dala_Dala_lig_C"/>
    <property type="match status" value="1"/>
</dbReference>
<dbReference type="InterPro" id="IPR011095">
    <property type="entry name" value="Dala_Dala_lig_C"/>
</dbReference>
<keyword evidence="2" id="KW-0464">Manganese</keyword>
<protein>
    <submittedName>
        <fullName evidence="5">RimK family protein</fullName>
    </submittedName>
</protein>
<dbReference type="PANTHER" id="PTHR21621">
    <property type="entry name" value="RIBOSOMAL PROTEIN S6 MODIFICATION PROTEIN"/>
    <property type="match status" value="1"/>
</dbReference>
<name>A0AAW7X751_9GAMM</name>
<reference evidence="5" key="1">
    <citation type="submission" date="2023-07" db="EMBL/GenBank/DDBJ databases">
        <title>Genome content predicts the carbon catabolic preferences of heterotrophic bacteria.</title>
        <authorList>
            <person name="Gralka M."/>
        </authorList>
    </citation>
    <scope>NUCLEOTIDE SEQUENCE</scope>
    <source>
        <strain evidence="5">I3M17_2</strain>
    </source>
</reference>
<evidence type="ECO:0000313" key="6">
    <source>
        <dbReference type="Proteomes" id="UP001169760"/>
    </source>
</evidence>
<organism evidence="5 6">
    <name type="scientific">Saccharophagus degradans</name>
    <dbReference type="NCBI Taxonomy" id="86304"/>
    <lineage>
        <taxon>Bacteria</taxon>
        <taxon>Pseudomonadati</taxon>
        <taxon>Pseudomonadota</taxon>
        <taxon>Gammaproteobacteria</taxon>
        <taxon>Cellvibrionales</taxon>
        <taxon>Cellvibrionaceae</taxon>
        <taxon>Saccharophagus</taxon>
    </lineage>
</organism>
<evidence type="ECO:0000313" key="5">
    <source>
        <dbReference type="EMBL" id="MDO6422338.1"/>
    </source>
</evidence>
<dbReference type="GO" id="GO:0008716">
    <property type="term" value="F:D-alanine-D-alanine ligase activity"/>
    <property type="evidence" value="ECO:0007669"/>
    <property type="project" value="InterPro"/>
</dbReference>
<proteinExistence type="predicted"/>
<dbReference type="Proteomes" id="UP001169760">
    <property type="component" value="Unassembled WGS sequence"/>
</dbReference>
<comment type="caution">
    <text evidence="5">The sequence shown here is derived from an EMBL/GenBank/DDBJ whole genome shotgun (WGS) entry which is preliminary data.</text>
</comment>
<dbReference type="GO" id="GO:0005737">
    <property type="term" value="C:cytoplasm"/>
    <property type="evidence" value="ECO:0007669"/>
    <property type="project" value="TreeGrafter"/>
</dbReference>
<dbReference type="SUPFAM" id="SSF56059">
    <property type="entry name" value="Glutathione synthetase ATP-binding domain-like"/>
    <property type="match status" value="1"/>
</dbReference>
<dbReference type="InterPro" id="IPR013815">
    <property type="entry name" value="ATP_grasp_subdomain_1"/>
</dbReference>
<dbReference type="EMBL" id="JAUOPB010000005">
    <property type="protein sequence ID" value="MDO6422338.1"/>
    <property type="molecule type" value="Genomic_DNA"/>
</dbReference>
<gene>
    <name evidence="5" type="ORF">Q4521_07620</name>
</gene>
<dbReference type="Gene3D" id="3.30.1490.20">
    <property type="entry name" value="ATP-grasp fold, A domain"/>
    <property type="match status" value="1"/>
</dbReference>
<dbReference type="Gene3D" id="3.30.470.20">
    <property type="entry name" value="ATP-grasp fold, B domain"/>
    <property type="match status" value="1"/>
</dbReference>
<keyword evidence="3" id="KW-0067">ATP-binding</keyword>
<keyword evidence="1" id="KW-0436">Ligase</keyword>
<feature type="domain" description="ATP-grasp" evidence="4">
    <location>
        <begin position="286"/>
        <end position="478"/>
    </location>
</feature>
<dbReference type="RefSeq" id="WP_303492301.1">
    <property type="nucleotide sequence ID" value="NZ_JAUOPB010000005.1"/>
</dbReference>
<accession>A0AAW7X751</accession>
<evidence type="ECO:0000256" key="2">
    <source>
        <dbReference type="ARBA" id="ARBA00023211"/>
    </source>
</evidence>
<evidence type="ECO:0000256" key="3">
    <source>
        <dbReference type="PROSITE-ProRule" id="PRU00409"/>
    </source>
</evidence>
<dbReference type="Pfam" id="PF14401">
    <property type="entry name" value="RLAN"/>
    <property type="match status" value="1"/>
</dbReference>
<sequence length="486" mass="55916">MYKTLIVVDNDTLLFDAGDAEVISFNQYLQDYPKLNEPKTRILNLCDTEQYLSKGYYCSLLAEARQHKSLPSVSTINELRDASTSTSKALYWGRELNQINLELNEPALELLVCFGFGEHTQYKKLVRKIFEQYPSPILRVKLWREETGVCVKVERVPYANLNEHDKTFFFNQLSTFTQLVWRNPAHKKTQRWDLAILVNPDEPSPPSDPEAIARFIKAAAKFGIYAEAVTKQQLENVSHYDALFIRETTAIDHHTYRLARKAQQAGLVVIDDPISILRCCNKVFLHDAFSYQKVPSPKTHIVISCDDEQLDKLEQEFAYPMVLKMPEGAFSKGVYKVENRAELKTNLESIFAESALVLVQEYLYTDFDWRIGVLNGRAIYACRYHMARNHWQIYNHGAKRFVSGGFETLPTFEVPKAVLDAAIKASNIIGKGLYGVDIKQKDNKVYVIEVNDNPSIDHKVEDAYLGKELYMLIMAEFQQRLEQRGR</sequence>
<dbReference type="PANTHER" id="PTHR21621:SF0">
    <property type="entry name" value="BETA-CITRYLGLUTAMATE SYNTHASE B-RELATED"/>
    <property type="match status" value="1"/>
</dbReference>
<dbReference type="PROSITE" id="PS50975">
    <property type="entry name" value="ATP_GRASP"/>
    <property type="match status" value="1"/>
</dbReference>
<dbReference type="AlphaFoldDB" id="A0AAW7X751"/>
<evidence type="ECO:0000259" key="4">
    <source>
        <dbReference type="PROSITE" id="PS50975"/>
    </source>
</evidence>
<keyword evidence="3" id="KW-0547">Nucleotide-binding</keyword>
<evidence type="ECO:0000256" key="1">
    <source>
        <dbReference type="ARBA" id="ARBA00022598"/>
    </source>
</evidence>
<dbReference type="InterPro" id="IPR011761">
    <property type="entry name" value="ATP-grasp"/>
</dbReference>
<dbReference type="InterPro" id="IPR025839">
    <property type="entry name" value="RLAN_dom"/>
</dbReference>
<dbReference type="GO" id="GO:0046872">
    <property type="term" value="F:metal ion binding"/>
    <property type="evidence" value="ECO:0007669"/>
    <property type="project" value="InterPro"/>
</dbReference>